<reference evidence="2 3" key="1">
    <citation type="journal article" date="2013" name="Mar. Genomics">
        <title>Expression of sulfatases in Rhodopirellula baltica and the diversity of sulfatases in the genus Rhodopirellula.</title>
        <authorList>
            <person name="Wegner C.E."/>
            <person name="Richter-Heitmann T."/>
            <person name="Klindworth A."/>
            <person name="Klockow C."/>
            <person name="Richter M."/>
            <person name="Achstetter T."/>
            <person name="Glockner F.O."/>
            <person name="Harder J."/>
        </authorList>
    </citation>
    <scope>NUCLEOTIDE SEQUENCE [LARGE SCALE GENOMIC DNA]</scope>
    <source>
        <strain evidence="2 3">SH398</strain>
    </source>
</reference>
<dbReference type="GO" id="GO:0004622">
    <property type="term" value="F:phosphatidylcholine lysophospholipase activity"/>
    <property type="evidence" value="ECO:0007669"/>
    <property type="project" value="TreeGrafter"/>
</dbReference>
<organism evidence="2 3">
    <name type="scientific">Rhodopirellula europaea SH398</name>
    <dbReference type="NCBI Taxonomy" id="1263868"/>
    <lineage>
        <taxon>Bacteria</taxon>
        <taxon>Pseudomonadati</taxon>
        <taxon>Planctomycetota</taxon>
        <taxon>Planctomycetia</taxon>
        <taxon>Pirellulales</taxon>
        <taxon>Pirellulaceae</taxon>
        <taxon>Rhodopirellula</taxon>
    </lineage>
</organism>
<dbReference type="PANTHER" id="PTHR30383:SF5">
    <property type="entry name" value="SGNH HYDROLASE-TYPE ESTERASE DOMAIN-CONTAINING PROTEIN"/>
    <property type="match status" value="1"/>
</dbReference>
<dbReference type="AlphaFoldDB" id="M5S0S7"/>
<accession>M5S0S7</accession>
<dbReference type="InterPro" id="IPR013830">
    <property type="entry name" value="SGNH_hydro"/>
</dbReference>
<dbReference type="RefSeq" id="WP_008669337.1">
    <property type="nucleotide sequence ID" value="NZ_ANOF01000132.1"/>
</dbReference>
<dbReference type="InterPro" id="IPR036514">
    <property type="entry name" value="SGNH_hydro_sf"/>
</dbReference>
<dbReference type="EMBL" id="ANOF01000132">
    <property type="protein sequence ID" value="EMI25208.1"/>
    <property type="molecule type" value="Genomic_DNA"/>
</dbReference>
<dbReference type="Gene3D" id="3.40.50.1110">
    <property type="entry name" value="SGNH hydrolase"/>
    <property type="match status" value="1"/>
</dbReference>
<dbReference type="STRING" id="1263868.RESH_04215"/>
<proteinExistence type="predicted"/>
<gene>
    <name evidence="2" type="ORF">RESH_04215</name>
</gene>
<sequence length="262" mass="29089">MRIKRPTAVEVARAKAALAKFVDTTDAETRAVLKEFPTLVEVRVPRPNSAIVPGLAPFFRQKHQQNVAVAKQGKAKILFMGDSITDFWRNDNGPFAGKKVFEESFGKWNVANFGIAGYTTQGVLYRLQNGEGEGINPKAIMLMIGTNNTGRNTAPEIAEGIGAIVLDMQKRFIDSKILLHAVFPRGKADDPVRGKIAEINKAISRLHDGDRIHYLDIGEKFLDEDGNIPPDVMVDSLHPSQKGYEIWAKAVKQPLENLMRDR</sequence>
<dbReference type="PANTHER" id="PTHR30383">
    <property type="entry name" value="THIOESTERASE 1/PROTEASE 1/LYSOPHOSPHOLIPASE L1"/>
    <property type="match status" value="1"/>
</dbReference>
<evidence type="ECO:0000313" key="2">
    <source>
        <dbReference type="EMBL" id="EMI25208.1"/>
    </source>
</evidence>
<comment type="caution">
    <text evidence="2">The sequence shown here is derived from an EMBL/GenBank/DDBJ whole genome shotgun (WGS) entry which is preliminary data.</text>
</comment>
<name>M5S0S7_9BACT</name>
<protein>
    <submittedName>
        <fullName evidence="2">Lipolytic protein G-D-S-L family</fullName>
    </submittedName>
</protein>
<dbReference type="Pfam" id="PF13472">
    <property type="entry name" value="Lipase_GDSL_2"/>
    <property type="match status" value="1"/>
</dbReference>
<dbReference type="InterPro" id="IPR051532">
    <property type="entry name" value="Ester_Hydrolysis_Enzymes"/>
</dbReference>
<dbReference type="PATRIC" id="fig|1263868.3.peg.4574"/>
<dbReference type="OrthoDB" id="2513075at2"/>
<dbReference type="Proteomes" id="UP000011996">
    <property type="component" value="Unassembled WGS sequence"/>
</dbReference>
<feature type="domain" description="SGNH hydrolase-type esterase" evidence="1">
    <location>
        <begin position="79"/>
        <end position="246"/>
    </location>
</feature>
<evidence type="ECO:0000313" key="3">
    <source>
        <dbReference type="Proteomes" id="UP000011996"/>
    </source>
</evidence>
<dbReference type="SUPFAM" id="SSF52266">
    <property type="entry name" value="SGNH hydrolase"/>
    <property type="match status" value="1"/>
</dbReference>
<evidence type="ECO:0000259" key="1">
    <source>
        <dbReference type="Pfam" id="PF13472"/>
    </source>
</evidence>